<sequence length="376" mass="39029">MKLAEAALAHQLSASAQFDRQIIEALRQAHKTTVEGRRRLENLEAEIIGAAQAWDLGTASGAREFQRFLIAKLAEIIRVVEEANDDDLSKQALATALTALYAAQTDRAAPVDSTAESDRDPASPPLDPDGDADAYLDPLPEDEPDPGYAFAPQRQPEAPAMPMVPGLGGDGPGFGGMPAAMPAGLPPAGWLSDPDGGDIPTDDPFEPEQAMSVDDAAPAEGEQTEEAASSETPHDDGPVTVTLPDGATTTVADARLAAAMQAAAEGTPVAEAFRRQQIDIPPPGIPVTAPVDPARLRPGDIGVFTDRHAVAVGDGKALLDGQIHLAGNLRGPGFLGWQHLRIAEPTAAGEPAPTRPAGHLPGAASLKIRVPPVIVD</sequence>
<dbReference type="Proteomes" id="UP000092668">
    <property type="component" value="Unassembled WGS sequence"/>
</dbReference>
<feature type="compositionally biased region" description="Acidic residues" evidence="1">
    <location>
        <begin position="128"/>
        <end position="145"/>
    </location>
</feature>
<keyword evidence="3" id="KW-1185">Reference proteome</keyword>
<feature type="compositionally biased region" description="Low complexity" evidence="1">
    <location>
        <begin position="177"/>
        <end position="199"/>
    </location>
</feature>
<protein>
    <recommendedName>
        <fullName evidence="4">DUF4226 domain-containing protein</fullName>
    </recommendedName>
</protein>
<dbReference type="EMBL" id="LFOE01000035">
    <property type="protein sequence ID" value="OBY30272.1"/>
    <property type="molecule type" value="Genomic_DNA"/>
</dbReference>
<evidence type="ECO:0000313" key="2">
    <source>
        <dbReference type="EMBL" id="OBY30272.1"/>
    </source>
</evidence>
<organism evidence="2 3">
    <name type="scientific">Mycolicibacter kumamotonensis</name>
    <dbReference type="NCBI Taxonomy" id="354243"/>
    <lineage>
        <taxon>Bacteria</taxon>
        <taxon>Bacillati</taxon>
        <taxon>Actinomycetota</taxon>
        <taxon>Actinomycetes</taxon>
        <taxon>Mycobacteriales</taxon>
        <taxon>Mycobacteriaceae</taxon>
        <taxon>Mycolicibacter</taxon>
    </lineage>
</organism>
<dbReference type="AlphaFoldDB" id="A0A1B8SC57"/>
<comment type="caution">
    <text evidence="2">The sequence shown here is derived from an EMBL/GenBank/DDBJ whole genome shotgun (WGS) entry which is preliminary data.</text>
</comment>
<dbReference type="InterPro" id="IPR019710">
    <property type="entry name" value="DUF4226"/>
</dbReference>
<dbReference type="STRING" id="354243.BST28_13435"/>
<proteinExistence type="predicted"/>
<feature type="region of interest" description="Disordered" evidence="1">
    <location>
        <begin position="105"/>
        <end position="245"/>
    </location>
</feature>
<evidence type="ECO:0000256" key="1">
    <source>
        <dbReference type="SAM" id="MobiDB-lite"/>
    </source>
</evidence>
<reference evidence="2 3" key="1">
    <citation type="submission" date="2015-06" db="EMBL/GenBank/DDBJ databases">
        <title>Genome sequence of Mycobacterium kumamotonense strain Roo.</title>
        <authorList>
            <person name="Greninger A.L."/>
            <person name="Cunningham G."/>
            <person name="Miller S."/>
        </authorList>
    </citation>
    <scope>NUCLEOTIDE SEQUENCE [LARGE SCALE GENOMIC DNA]</scope>
    <source>
        <strain evidence="2 3">Roo</strain>
    </source>
</reference>
<name>A0A1B8SC57_9MYCO</name>
<dbReference type="PATRIC" id="fig|354243.3.peg.3870"/>
<dbReference type="Pfam" id="PF10774">
    <property type="entry name" value="DUF4226"/>
    <property type="match status" value="1"/>
</dbReference>
<evidence type="ECO:0000313" key="3">
    <source>
        <dbReference type="Proteomes" id="UP000092668"/>
    </source>
</evidence>
<evidence type="ECO:0008006" key="4">
    <source>
        <dbReference type="Google" id="ProtNLM"/>
    </source>
</evidence>
<accession>A0A1B8SC57</accession>
<feature type="compositionally biased region" description="Gly residues" evidence="1">
    <location>
        <begin position="166"/>
        <end position="176"/>
    </location>
</feature>
<gene>
    <name evidence="2" type="ORF">ACT18_18715</name>
</gene>